<dbReference type="GeneID" id="82153256"/>
<accession>R9I6V8</accession>
<protein>
    <recommendedName>
        <fullName evidence="3">BHLH domain-containing protein</fullName>
    </recommendedName>
</protein>
<dbReference type="HOGENOM" id="CLU_3022392_0_0_10"/>
<comment type="caution">
    <text evidence="1">The sequence shown here is derived from an EMBL/GenBank/DDBJ whole genome shotgun (WGS) entry which is preliminary data.</text>
</comment>
<organism evidence="1 2">
    <name type="scientific">Phocaeicola sartorii</name>
    <dbReference type="NCBI Taxonomy" id="671267"/>
    <lineage>
        <taxon>Bacteria</taxon>
        <taxon>Pseudomonadati</taxon>
        <taxon>Bacteroidota</taxon>
        <taxon>Bacteroidia</taxon>
        <taxon>Bacteroidales</taxon>
        <taxon>Bacteroidaceae</taxon>
        <taxon>Phocaeicola</taxon>
    </lineage>
</organism>
<dbReference type="PATRIC" id="fig|1235788.3.peg.2612"/>
<dbReference type="RefSeq" id="WP_016276901.1">
    <property type="nucleotide sequence ID" value="NZ_JABVZU010000003.1"/>
</dbReference>
<evidence type="ECO:0000313" key="2">
    <source>
        <dbReference type="Proteomes" id="UP000014200"/>
    </source>
</evidence>
<evidence type="ECO:0000313" key="1">
    <source>
        <dbReference type="EMBL" id="EOS11972.1"/>
    </source>
</evidence>
<dbReference type="Proteomes" id="UP000014200">
    <property type="component" value="Unassembled WGS sequence"/>
</dbReference>
<keyword evidence="2" id="KW-1185">Reference proteome</keyword>
<proteinExistence type="predicted"/>
<gene>
    <name evidence="1" type="ORF">C802_02547</name>
</gene>
<name>R9I6V8_9BACT</name>
<evidence type="ECO:0008006" key="3">
    <source>
        <dbReference type="Google" id="ProtNLM"/>
    </source>
</evidence>
<dbReference type="EMBL" id="ASSP01000016">
    <property type="protein sequence ID" value="EOS11972.1"/>
    <property type="molecule type" value="Genomic_DNA"/>
</dbReference>
<dbReference type="STRING" id="1235788.C802_02547"/>
<dbReference type="AlphaFoldDB" id="R9I6V8"/>
<reference evidence="1 2" key="1">
    <citation type="submission" date="2013-04" db="EMBL/GenBank/DDBJ databases">
        <title>The Genome Sequence of Bacteroides massiliensis dnLKV3.</title>
        <authorList>
            <consortium name="The Broad Institute Genomics Platform"/>
            <consortium name="The Broad Institute Genome Sequencing Center for Infectious Disease"/>
            <person name="Earl A."/>
            <person name="Xavier R."/>
            <person name="Kuhn K."/>
            <person name="Stappenbeck T."/>
            <person name="Walker B."/>
            <person name="Young S."/>
            <person name="Zeng Q."/>
            <person name="Gargeya S."/>
            <person name="Fitzgerald M."/>
            <person name="Haas B."/>
            <person name="Abouelleil A."/>
            <person name="Allen A.W."/>
            <person name="Alvarado L."/>
            <person name="Arachchi H.M."/>
            <person name="Berlin A.M."/>
            <person name="Chapman S.B."/>
            <person name="Gainer-Dewar J."/>
            <person name="Goldberg J."/>
            <person name="Griggs A."/>
            <person name="Gujja S."/>
            <person name="Hansen M."/>
            <person name="Howarth C."/>
            <person name="Imamovic A."/>
            <person name="Ireland A."/>
            <person name="Larimer J."/>
            <person name="McCowan C."/>
            <person name="Murphy C."/>
            <person name="Pearson M."/>
            <person name="Poon T.W."/>
            <person name="Priest M."/>
            <person name="Roberts A."/>
            <person name="Saif S."/>
            <person name="Shea T."/>
            <person name="Sisk P."/>
            <person name="Sykes S."/>
            <person name="Wortman J."/>
            <person name="Nusbaum C."/>
            <person name="Birren B."/>
        </authorList>
    </citation>
    <scope>NUCLEOTIDE SEQUENCE [LARGE SCALE GENOMIC DNA]</scope>
    <source>
        <strain evidence="2">dnLKV3</strain>
    </source>
</reference>
<sequence>MGKSIRNTPILTGKDADMFLETLSLHSSREEREKERKRINASVAELTRLVAEMKK</sequence>